<organism evidence="1 2">
    <name type="scientific">Hibiscus syriacus</name>
    <name type="common">Rose of Sharon</name>
    <dbReference type="NCBI Taxonomy" id="106335"/>
    <lineage>
        <taxon>Eukaryota</taxon>
        <taxon>Viridiplantae</taxon>
        <taxon>Streptophyta</taxon>
        <taxon>Embryophyta</taxon>
        <taxon>Tracheophyta</taxon>
        <taxon>Spermatophyta</taxon>
        <taxon>Magnoliopsida</taxon>
        <taxon>eudicotyledons</taxon>
        <taxon>Gunneridae</taxon>
        <taxon>Pentapetalae</taxon>
        <taxon>rosids</taxon>
        <taxon>malvids</taxon>
        <taxon>Malvales</taxon>
        <taxon>Malvaceae</taxon>
        <taxon>Malvoideae</taxon>
        <taxon>Hibiscus</taxon>
    </lineage>
</organism>
<keyword evidence="2" id="KW-1185">Reference proteome</keyword>
<dbReference type="EMBL" id="VEPZ02001784">
    <property type="protein sequence ID" value="KAE8654834.1"/>
    <property type="molecule type" value="Genomic_DNA"/>
</dbReference>
<evidence type="ECO:0000313" key="2">
    <source>
        <dbReference type="Proteomes" id="UP000436088"/>
    </source>
</evidence>
<dbReference type="InterPro" id="IPR022251">
    <property type="entry name" value="DUF3774_wound-induced"/>
</dbReference>
<name>A0A6A2XLP4_HIBSY</name>
<accession>A0A6A2XLP4</accession>
<dbReference type="Pfam" id="PF12609">
    <property type="entry name" value="DUF3774"/>
    <property type="match status" value="1"/>
</dbReference>
<gene>
    <name evidence="1" type="ORF">F3Y22_tig00117040pilonHSYRG00078</name>
</gene>
<dbReference type="PANTHER" id="PTHR33090">
    <property type="entry name" value="DUF3774 DOMAIN PROTEIN-RELATED"/>
    <property type="match status" value="1"/>
</dbReference>
<dbReference type="AlphaFoldDB" id="A0A6A2XLP4"/>
<evidence type="ECO:0000313" key="1">
    <source>
        <dbReference type="EMBL" id="KAE8654834.1"/>
    </source>
</evidence>
<dbReference type="Proteomes" id="UP000436088">
    <property type="component" value="Unassembled WGS sequence"/>
</dbReference>
<reference evidence="1" key="1">
    <citation type="submission" date="2019-09" db="EMBL/GenBank/DDBJ databases">
        <title>Draft genome information of white flower Hibiscus syriacus.</title>
        <authorList>
            <person name="Kim Y.-M."/>
        </authorList>
    </citation>
    <scope>NUCLEOTIDE SEQUENCE [LARGE SCALE GENOMIC DNA]</scope>
    <source>
        <strain evidence="1">YM2019G1</strain>
    </source>
</reference>
<proteinExistence type="predicted"/>
<protein>
    <submittedName>
        <fullName evidence="1">2-nonaprenyl-3-methyl-6-methoxy-1,4-benzoquinol hydroxylase</fullName>
    </submittedName>
</protein>
<sequence length="61" mass="6878">MSWGAGSKAWFIAASVGAVEGLKDQGFCRWSHAIRSLDQRAKNNLRSILRPEPFLFFFDCS</sequence>
<comment type="caution">
    <text evidence="1">The sequence shown here is derived from an EMBL/GenBank/DDBJ whole genome shotgun (WGS) entry which is preliminary data.</text>
</comment>